<dbReference type="Proteomes" id="UP000751190">
    <property type="component" value="Unassembled WGS sequence"/>
</dbReference>
<dbReference type="OMA" id="IHLHYYD"/>
<evidence type="ECO:0000313" key="5">
    <source>
        <dbReference type="EMBL" id="KAG8469567.1"/>
    </source>
</evidence>
<keyword evidence="3" id="KW-0106">Calcium</keyword>
<comment type="subcellular location">
    <subcellularLocation>
        <location evidence="1">Cytoplasm</location>
    </subcellularLocation>
</comment>
<dbReference type="PANTHER" id="PTHR12085">
    <property type="entry name" value="SERINE/THREONINE-PROTEIN PHOSPHATASE 2A REGULATORY SUBUNIT B'' SUBUNIT GAMMA"/>
    <property type="match status" value="1"/>
</dbReference>
<dbReference type="InterPro" id="IPR011992">
    <property type="entry name" value="EF-hand-dom_pair"/>
</dbReference>
<keyword evidence="2" id="KW-0963">Cytoplasm</keyword>
<dbReference type="GO" id="GO:0005819">
    <property type="term" value="C:spindle"/>
    <property type="evidence" value="ECO:0007669"/>
    <property type="project" value="TreeGrafter"/>
</dbReference>
<dbReference type="EMBL" id="JAGTXO010000002">
    <property type="protein sequence ID" value="KAG8469567.1"/>
    <property type="molecule type" value="Genomic_DNA"/>
</dbReference>
<comment type="caution">
    <text evidence="5">The sequence shown here is derived from an EMBL/GenBank/DDBJ whole genome shotgun (WGS) entry which is preliminary data.</text>
</comment>
<reference evidence="5" key="1">
    <citation type="submission" date="2021-05" db="EMBL/GenBank/DDBJ databases">
        <title>The genome of the haptophyte Pavlova lutheri (Diacronema luteri, Pavlovales) - a model for lipid biosynthesis in eukaryotic algae.</title>
        <authorList>
            <person name="Hulatt C.J."/>
            <person name="Posewitz M.C."/>
        </authorList>
    </citation>
    <scope>NUCLEOTIDE SEQUENCE</scope>
    <source>
        <strain evidence="5">NIVA-4/92</strain>
    </source>
</reference>
<gene>
    <name evidence="5" type="ORF">KFE25_006022</name>
</gene>
<dbReference type="GO" id="GO:0035303">
    <property type="term" value="P:regulation of dephosphorylation"/>
    <property type="evidence" value="ECO:0007669"/>
    <property type="project" value="InterPro"/>
</dbReference>
<dbReference type="AlphaFoldDB" id="A0A8J6CC64"/>
<dbReference type="InterPro" id="IPR018247">
    <property type="entry name" value="EF_Hand_1_Ca_BS"/>
</dbReference>
<dbReference type="PANTHER" id="PTHR12085:SF3">
    <property type="entry name" value="SERINE_THREONINE-PROTEIN PHOSPHATASE 2A REGULATORY SUBUNIT B'' SUBUNIT GAMMA"/>
    <property type="match status" value="1"/>
</dbReference>
<protein>
    <recommendedName>
        <fullName evidence="7">Serine/threonine-protein phosphatase 2A regulatory subunit B'' subunit gamma</fullName>
    </recommendedName>
</protein>
<evidence type="ECO:0000313" key="6">
    <source>
        <dbReference type="Proteomes" id="UP000751190"/>
    </source>
</evidence>
<dbReference type="SUPFAM" id="SSF47473">
    <property type="entry name" value="EF-hand"/>
    <property type="match status" value="2"/>
</dbReference>
<proteinExistence type="predicted"/>
<dbReference type="CDD" id="cd21505">
    <property type="entry name" value="PPP2R3C"/>
    <property type="match status" value="1"/>
</dbReference>
<sequence length="472" mass="53285">MAVVALRAWNARHSTPARSEEEQERDVQEHLRRAWEEKQRAEAAKDPTYAQVPRFYFRSSEPSAQPSSPPSSASGGGAPAPTDGDAPAPSSASLARHKLLAAARQRLLERKLSHVLDKGQLEALWLELSKGVSHGAQPAAEPRIGYDAFVAVAARMPAPVSDNYMRASHFLKFPADDDGRICITPYFQWVMRRSSLLSSFLEVRAYDSTGTGKLTETQLENYITDLLPALPALEGLQESFIPFYVCTAVRKFLFFLDPKRRGCVRIREMLCSPILNEFNELRRPALSEEETKNNWFSQQTALAVYGEYLQLDTDQNGMLSPGELSQYGGGGLTQPFVQNLFQECQTYDGEIDYKTYLDFVLASWYKKTAESLGYFFRLLDVRRQGYLSSFEINLFFRAVLRGAKEAGQEPVVLEDVRDEIFDMVKPAEPTRITLDDLLACKVGDTVVSMLTDVHGFWAYDNREMLMHNDDNR</sequence>
<dbReference type="GO" id="GO:0005737">
    <property type="term" value="C:cytoplasm"/>
    <property type="evidence" value="ECO:0007669"/>
    <property type="project" value="UniProtKB-SubCell"/>
</dbReference>
<name>A0A8J6CC64_DIALT</name>
<evidence type="ECO:0000256" key="2">
    <source>
        <dbReference type="ARBA" id="ARBA00022490"/>
    </source>
</evidence>
<organism evidence="5 6">
    <name type="scientific">Diacronema lutheri</name>
    <name type="common">Unicellular marine alga</name>
    <name type="synonym">Monochrysis lutheri</name>
    <dbReference type="NCBI Taxonomy" id="2081491"/>
    <lineage>
        <taxon>Eukaryota</taxon>
        <taxon>Haptista</taxon>
        <taxon>Haptophyta</taxon>
        <taxon>Pavlovophyceae</taxon>
        <taxon>Pavlovales</taxon>
        <taxon>Pavlovaceae</taxon>
        <taxon>Diacronema</taxon>
    </lineage>
</organism>
<dbReference type="Gene3D" id="1.10.238.10">
    <property type="entry name" value="EF-hand"/>
    <property type="match status" value="1"/>
</dbReference>
<evidence type="ECO:0000256" key="4">
    <source>
        <dbReference type="SAM" id="MobiDB-lite"/>
    </source>
</evidence>
<dbReference type="PROSITE" id="PS00018">
    <property type="entry name" value="EF_HAND_1"/>
    <property type="match status" value="1"/>
</dbReference>
<dbReference type="GO" id="GO:0000226">
    <property type="term" value="P:microtubule cytoskeleton organization"/>
    <property type="evidence" value="ECO:0007669"/>
    <property type="project" value="TreeGrafter"/>
</dbReference>
<feature type="compositionally biased region" description="Low complexity" evidence="4">
    <location>
        <begin position="59"/>
        <end position="93"/>
    </location>
</feature>
<keyword evidence="6" id="KW-1185">Reference proteome</keyword>
<dbReference type="GO" id="GO:0030865">
    <property type="term" value="P:cortical cytoskeleton organization"/>
    <property type="evidence" value="ECO:0007669"/>
    <property type="project" value="TreeGrafter"/>
</dbReference>
<evidence type="ECO:0008006" key="7">
    <source>
        <dbReference type="Google" id="ProtNLM"/>
    </source>
</evidence>
<dbReference type="InterPro" id="IPR039865">
    <property type="entry name" value="PPP2R3C"/>
</dbReference>
<feature type="compositionally biased region" description="Basic and acidic residues" evidence="4">
    <location>
        <begin position="25"/>
        <end position="45"/>
    </location>
</feature>
<evidence type="ECO:0000256" key="1">
    <source>
        <dbReference type="ARBA" id="ARBA00004496"/>
    </source>
</evidence>
<dbReference type="OrthoDB" id="10265007at2759"/>
<feature type="region of interest" description="Disordered" evidence="4">
    <location>
        <begin position="1"/>
        <end position="93"/>
    </location>
</feature>
<evidence type="ECO:0000256" key="3">
    <source>
        <dbReference type="ARBA" id="ARBA00022837"/>
    </source>
</evidence>
<accession>A0A8J6CC64</accession>